<keyword evidence="6 9" id="KW-0822">Tryptophan biosynthesis</keyword>
<evidence type="ECO:0000256" key="6">
    <source>
        <dbReference type="ARBA" id="ARBA00022822"/>
    </source>
</evidence>
<evidence type="ECO:0000313" key="11">
    <source>
        <dbReference type="EMBL" id="OYD58529.1"/>
    </source>
</evidence>
<dbReference type="InterPro" id="IPR013785">
    <property type="entry name" value="Aldolase_TIM"/>
</dbReference>
<dbReference type="PANTHER" id="PTHR22854:SF2">
    <property type="entry name" value="INDOLE-3-GLYCEROL-PHOSPHATE SYNTHASE"/>
    <property type="match status" value="1"/>
</dbReference>
<dbReference type="NCBIfam" id="NF001377">
    <property type="entry name" value="PRK00278.2-4"/>
    <property type="match status" value="1"/>
</dbReference>
<dbReference type="Gene3D" id="3.20.20.70">
    <property type="entry name" value="Aldolase class I"/>
    <property type="match status" value="1"/>
</dbReference>
<protein>
    <recommendedName>
        <fullName evidence="9">Indole-3-glycerol phosphate synthase</fullName>
        <shortName evidence="9">IGPS</shortName>
        <ecNumber evidence="9">4.1.1.48</ecNumber>
    </recommendedName>
</protein>
<gene>
    <name evidence="9" type="primary">trpC</name>
    <name evidence="11" type="ORF">CGZ90_01100</name>
</gene>
<dbReference type="Pfam" id="PF00218">
    <property type="entry name" value="IGPS"/>
    <property type="match status" value="1"/>
</dbReference>
<dbReference type="Proteomes" id="UP000215059">
    <property type="component" value="Unassembled WGS sequence"/>
</dbReference>
<sequence>MLLTEILNSKQLEVQKLKKTEINSERKAVSGTFIEALQNHRESPALIAEVKKASPSKGIIRHDFQPVKIAKEYEEAGAACLSVLTDGPFFQGSLHYLEEIRKNTSLPLLRKDFIIDERQIEESVIYGADAILLIAAAMPAERLRLLYEHAESSGLDVLVEVHSLEELKSVTAEFSPSLIGINNRDLNTFHTDLATTFSLLPHMPEGVLIVSESGIVSSDDVSRLKASGVGAMLVGETLMRSENINSAVSSLYGYAD</sequence>
<comment type="similarity">
    <text evidence="3 9">Belongs to the TrpC family.</text>
</comment>
<evidence type="ECO:0000256" key="7">
    <source>
        <dbReference type="ARBA" id="ARBA00023141"/>
    </source>
</evidence>
<dbReference type="InterPro" id="IPR013798">
    <property type="entry name" value="Indole-3-glycerol_P_synth_dom"/>
</dbReference>
<dbReference type="FunFam" id="3.20.20.70:FF:000024">
    <property type="entry name" value="Indole-3-glycerol phosphate synthase"/>
    <property type="match status" value="1"/>
</dbReference>
<evidence type="ECO:0000256" key="9">
    <source>
        <dbReference type="HAMAP-Rule" id="MF_00134"/>
    </source>
</evidence>
<dbReference type="GO" id="GO:0004640">
    <property type="term" value="F:phosphoribosylanthranilate isomerase activity"/>
    <property type="evidence" value="ECO:0007669"/>
    <property type="project" value="TreeGrafter"/>
</dbReference>
<dbReference type="EMBL" id="NOII01000001">
    <property type="protein sequence ID" value="OYD58529.1"/>
    <property type="molecule type" value="Genomic_DNA"/>
</dbReference>
<dbReference type="PROSITE" id="PS00614">
    <property type="entry name" value="IGPS"/>
    <property type="match status" value="1"/>
</dbReference>
<organism evidence="11 12">
    <name type="scientific">Fictibacillus aquaticus</name>
    <dbReference type="NCBI Taxonomy" id="2021314"/>
    <lineage>
        <taxon>Bacteria</taxon>
        <taxon>Bacillati</taxon>
        <taxon>Bacillota</taxon>
        <taxon>Bacilli</taxon>
        <taxon>Bacillales</taxon>
        <taxon>Fictibacillaceae</taxon>
        <taxon>Fictibacillus</taxon>
    </lineage>
</organism>
<dbReference type="SUPFAM" id="SSF51366">
    <property type="entry name" value="Ribulose-phoshate binding barrel"/>
    <property type="match status" value="1"/>
</dbReference>
<keyword evidence="12" id="KW-1185">Reference proteome</keyword>
<keyword evidence="5 9" id="KW-0210">Decarboxylase</keyword>
<reference evidence="11 12" key="1">
    <citation type="submission" date="2017-07" db="EMBL/GenBank/DDBJ databases">
        <title>Fictibacillus sp. nov. GDSW-R2A3 Genome sequencing and assembly.</title>
        <authorList>
            <person name="Mayilraj S."/>
        </authorList>
    </citation>
    <scope>NUCLEOTIDE SEQUENCE [LARGE SCALE GENOMIC DNA]</scope>
    <source>
        <strain evidence="11 12">GDSW-R2A3</strain>
    </source>
</reference>
<evidence type="ECO:0000256" key="4">
    <source>
        <dbReference type="ARBA" id="ARBA00022605"/>
    </source>
</evidence>
<dbReference type="PANTHER" id="PTHR22854">
    <property type="entry name" value="TRYPTOPHAN BIOSYNTHESIS PROTEIN"/>
    <property type="match status" value="1"/>
</dbReference>
<dbReference type="InterPro" id="IPR001468">
    <property type="entry name" value="Indole-3-GlycerolPSynthase_CS"/>
</dbReference>
<dbReference type="InterPro" id="IPR045186">
    <property type="entry name" value="Indole-3-glycerol_P_synth"/>
</dbReference>
<dbReference type="AlphaFoldDB" id="A0A235FBH0"/>
<name>A0A235FBH0_9BACL</name>
<keyword evidence="7 9" id="KW-0057">Aromatic amino acid biosynthesis</keyword>
<comment type="caution">
    <text evidence="11">The sequence shown here is derived from an EMBL/GenBank/DDBJ whole genome shotgun (WGS) entry which is preliminary data.</text>
</comment>
<dbReference type="GO" id="GO:0004425">
    <property type="term" value="F:indole-3-glycerol-phosphate synthase activity"/>
    <property type="evidence" value="ECO:0007669"/>
    <property type="project" value="UniProtKB-UniRule"/>
</dbReference>
<dbReference type="CDD" id="cd00331">
    <property type="entry name" value="IGPS"/>
    <property type="match status" value="1"/>
</dbReference>
<dbReference type="OrthoDB" id="9804217at2"/>
<dbReference type="HAMAP" id="MF_00134_B">
    <property type="entry name" value="IGPS_B"/>
    <property type="match status" value="1"/>
</dbReference>
<evidence type="ECO:0000256" key="5">
    <source>
        <dbReference type="ARBA" id="ARBA00022793"/>
    </source>
</evidence>
<accession>A0A235FBH0</accession>
<feature type="domain" description="Indole-3-glycerol phosphate synthase" evidence="10">
    <location>
        <begin position="4"/>
        <end position="251"/>
    </location>
</feature>
<evidence type="ECO:0000256" key="8">
    <source>
        <dbReference type="ARBA" id="ARBA00023239"/>
    </source>
</evidence>
<keyword evidence="8 9" id="KW-0456">Lyase</keyword>
<evidence type="ECO:0000256" key="3">
    <source>
        <dbReference type="ARBA" id="ARBA00008737"/>
    </source>
</evidence>
<comment type="catalytic activity">
    <reaction evidence="1 9">
        <text>1-(2-carboxyphenylamino)-1-deoxy-D-ribulose 5-phosphate + H(+) = (1S,2R)-1-C-(indol-3-yl)glycerol 3-phosphate + CO2 + H2O</text>
        <dbReference type="Rhea" id="RHEA:23476"/>
        <dbReference type="ChEBI" id="CHEBI:15377"/>
        <dbReference type="ChEBI" id="CHEBI:15378"/>
        <dbReference type="ChEBI" id="CHEBI:16526"/>
        <dbReference type="ChEBI" id="CHEBI:58613"/>
        <dbReference type="ChEBI" id="CHEBI:58866"/>
        <dbReference type="EC" id="4.1.1.48"/>
    </reaction>
</comment>
<keyword evidence="4 9" id="KW-0028">Amino-acid biosynthesis</keyword>
<dbReference type="GO" id="GO:0000162">
    <property type="term" value="P:L-tryptophan biosynthetic process"/>
    <property type="evidence" value="ECO:0007669"/>
    <property type="project" value="UniProtKB-UniRule"/>
</dbReference>
<evidence type="ECO:0000313" key="12">
    <source>
        <dbReference type="Proteomes" id="UP000215059"/>
    </source>
</evidence>
<evidence type="ECO:0000256" key="2">
    <source>
        <dbReference type="ARBA" id="ARBA00004696"/>
    </source>
</evidence>
<comment type="pathway">
    <text evidence="2 9">Amino-acid biosynthesis; L-tryptophan biosynthesis; L-tryptophan from chorismate: step 4/5.</text>
</comment>
<proteinExistence type="inferred from homology"/>
<dbReference type="InterPro" id="IPR011060">
    <property type="entry name" value="RibuloseP-bd_barrel"/>
</dbReference>
<evidence type="ECO:0000259" key="10">
    <source>
        <dbReference type="Pfam" id="PF00218"/>
    </source>
</evidence>
<dbReference type="EC" id="4.1.1.48" evidence="9"/>
<dbReference type="UniPathway" id="UPA00035">
    <property type="reaction ID" value="UER00043"/>
</dbReference>
<evidence type="ECO:0000256" key="1">
    <source>
        <dbReference type="ARBA" id="ARBA00001633"/>
    </source>
</evidence>